<dbReference type="GO" id="GO:0046983">
    <property type="term" value="F:protein dimerization activity"/>
    <property type="evidence" value="ECO:0007669"/>
    <property type="project" value="InterPro"/>
</dbReference>
<evidence type="ECO:0000259" key="5">
    <source>
        <dbReference type="Pfam" id="PF00891"/>
    </source>
</evidence>
<dbReference type="InterPro" id="IPR029063">
    <property type="entry name" value="SAM-dependent_MTases_sf"/>
</dbReference>
<dbReference type="GO" id="GO:0008171">
    <property type="term" value="F:O-methyltransferase activity"/>
    <property type="evidence" value="ECO:0007669"/>
    <property type="project" value="InterPro"/>
</dbReference>
<sequence length="823" mass="92019">MRLLVHCGFFVTTRVHINQEEEEEEAYDLTPSSRILLKENVTNLLPFLLAMLDPVFVSPWHFLKSWFRGDKVTPFESAHGMGFWDYADQNPDFNDSFNKAMASDSGMMNLVVKDCKPVFEGLDTLVDVGGGIGTCARIISEAFPHLKCTVLEPPHVVANLQDSLNLNFVGGDMFQSIPSANAILLKLVLHALSDEECVKVLNKCREAIANKGKEGKVIIIDIAIDEKKDEHEVTSTKLFFDMLMMVVVTGRERHEKEWEKLFVEAGLSHYKIKPLFGLRTSTSGAKAAACKIMDLVHGQRASELFQAQSHLYKHIFNFIGSMSLKCALQLGIPDIIHNHGKPITLPELILALQIHPTKAGFVHRLMRLLVHCGFFVTTRVHINQEAEEEEAYDLTPSSRILLKDNVTNLSPFLLAMLDPVFVSPWHFLESWFRGDKVTPFESAHGMSLWDYADQKPDFNDSFNKAMTSDSGMMNLVVKDCKPVFEGLDALVDVGGGTGTCARIISEAFPHLKCTVLELPHVVANLPDNSNLNFVGGDMFQSIPSADAILLKLVLHALSDEECVKVLKKCREAISNKGKEGKVIIIDIVIDEKKDEHEITSAKLFFDMLMMVVVTGRERREKEWEKLFVEAGFSHYKIKPLFGLRSLIEIDKKDVGTALSVLSTNTSAATFLASVSLTLCSLIGAWIANSSTSFLKSELIYGDTRSSTMSIKYISLLICFLLAFSCFVQSARNFVHANYIISTPDSDIPVRYAEVAVIRGSDFWSLGLRALYFALNLLLWFFGPVPMFVCSILMVIVLHYLDTNTTLLHQHVSPSKQKAKRVVV</sequence>
<accession>A0AAW0JTW2</accession>
<keyword evidence="2" id="KW-0808">Transferase</keyword>
<dbReference type="InterPro" id="IPR001077">
    <property type="entry name" value="COMT_C"/>
</dbReference>
<keyword evidence="1" id="KW-0489">Methyltransferase</keyword>
<dbReference type="Pfam" id="PF00891">
    <property type="entry name" value="Methyltransf_2"/>
    <property type="match status" value="2"/>
</dbReference>
<dbReference type="FunFam" id="1.10.10.10:FF:000213">
    <property type="entry name" value="Coniferyl alcohol 9-O-methyltransferase"/>
    <property type="match status" value="1"/>
</dbReference>
<dbReference type="EMBL" id="PKMF04000467">
    <property type="protein sequence ID" value="KAK7830175.1"/>
    <property type="molecule type" value="Genomic_DNA"/>
</dbReference>
<organism evidence="7 8">
    <name type="scientific">Quercus suber</name>
    <name type="common">Cork oak</name>
    <dbReference type="NCBI Taxonomy" id="58331"/>
    <lineage>
        <taxon>Eukaryota</taxon>
        <taxon>Viridiplantae</taxon>
        <taxon>Streptophyta</taxon>
        <taxon>Embryophyta</taxon>
        <taxon>Tracheophyta</taxon>
        <taxon>Spermatophyta</taxon>
        <taxon>Magnoliopsida</taxon>
        <taxon>eudicotyledons</taxon>
        <taxon>Gunneridae</taxon>
        <taxon>Pentapetalae</taxon>
        <taxon>rosids</taxon>
        <taxon>fabids</taxon>
        <taxon>Fagales</taxon>
        <taxon>Fagaceae</taxon>
        <taxon>Quercus</taxon>
    </lineage>
</organism>
<dbReference type="Proteomes" id="UP000237347">
    <property type="component" value="Unassembled WGS sequence"/>
</dbReference>
<keyword evidence="4" id="KW-0812">Transmembrane</keyword>
<dbReference type="SUPFAM" id="SSF46785">
    <property type="entry name" value="Winged helix' DNA-binding domain"/>
    <property type="match status" value="1"/>
</dbReference>
<evidence type="ECO:0000259" key="6">
    <source>
        <dbReference type="Pfam" id="PF08100"/>
    </source>
</evidence>
<dbReference type="Pfam" id="PF04654">
    <property type="entry name" value="DUF599"/>
    <property type="match status" value="1"/>
</dbReference>
<protein>
    <submittedName>
        <fullName evidence="7">Trans-resveratrol di-o-methyltransferase</fullName>
    </submittedName>
</protein>
<dbReference type="FunFam" id="3.40.50.150:FF:000057">
    <property type="entry name" value="O-methyltransferase ZRP4"/>
    <property type="match status" value="2"/>
</dbReference>
<evidence type="ECO:0000313" key="8">
    <source>
        <dbReference type="Proteomes" id="UP000237347"/>
    </source>
</evidence>
<gene>
    <name evidence="7" type="primary">ROMT_6</name>
    <name evidence="7" type="ORF">CFP56_028493</name>
</gene>
<feature type="transmembrane region" description="Helical" evidence="4">
    <location>
        <begin position="776"/>
        <end position="800"/>
    </location>
</feature>
<dbReference type="InterPro" id="IPR006747">
    <property type="entry name" value="DUF599"/>
</dbReference>
<evidence type="ECO:0000313" key="7">
    <source>
        <dbReference type="EMBL" id="KAK7830175.1"/>
    </source>
</evidence>
<keyword evidence="4" id="KW-0472">Membrane</keyword>
<evidence type="ECO:0000256" key="4">
    <source>
        <dbReference type="SAM" id="Phobius"/>
    </source>
</evidence>
<dbReference type="InterPro" id="IPR036390">
    <property type="entry name" value="WH_DNA-bd_sf"/>
</dbReference>
<dbReference type="SUPFAM" id="SSF53335">
    <property type="entry name" value="S-adenosyl-L-methionine-dependent methyltransferases"/>
    <property type="match status" value="2"/>
</dbReference>
<reference evidence="7 8" key="1">
    <citation type="journal article" date="2018" name="Sci. Data">
        <title>The draft genome sequence of cork oak.</title>
        <authorList>
            <person name="Ramos A.M."/>
            <person name="Usie A."/>
            <person name="Barbosa P."/>
            <person name="Barros P.M."/>
            <person name="Capote T."/>
            <person name="Chaves I."/>
            <person name="Simoes F."/>
            <person name="Abreu I."/>
            <person name="Carrasquinho I."/>
            <person name="Faro C."/>
            <person name="Guimaraes J.B."/>
            <person name="Mendonca D."/>
            <person name="Nobrega F."/>
            <person name="Rodrigues L."/>
            <person name="Saibo N.J.M."/>
            <person name="Varela M.C."/>
            <person name="Egas C."/>
            <person name="Matos J."/>
            <person name="Miguel C.M."/>
            <person name="Oliveira M.M."/>
            <person name="Ricardo C.P."/>
            <person name="Goncalves S."/>
        </authorList>
    </citation>
    <scope>NUCLEOTIDE SEQUENCE [LARGE SCALE GENOMIC DNA]</scope>
    <source>
        <strain evidence="8">cv. HL8</strain>
    </source>
</reference>
<evidence type="ECO:0000256" key="1">
    <source>
        <dbReference type="ARBA" id="ARBA00022603"/>
    </source>
</evidence>
<dbReference type="Gene3D" id="1.10.10.10">
    <property type="entry name" value="Winged helix-like DNA-binding domain superfamily/Winged helix DNA-binding domain"/>
    <property type="match status" value="1"/>
</dbReference>
<dbReference type="InterPro" id="IPR016461">
    <property type="entry name" value="COMT-like"/>
</dbReference>
<dbReference type="AlphaFoldDB" id="A0AAW0JTW2"/>
<dbReference type="Pfam" id="PF08100">
    <property type="entry name" value="Dimerisation"/>
    <property type="match status" value="1"/>
</dbReference>
<dbReference type="Gene3D" id="3.40.50.150">
    <property type="entry name" value="Vaccinia Virus protein VP39"/>
    <property type="match status" value="2"/>
</dbReference>
<dbReference type="InterPro" id="IPR012967">
    <property type="entry name" value="COMT_dimerisation"/>
</dbReference>
<dbReference type="GO" id="GO:0009717">
    <property type="term" value="P:isoflavonoid biosynthetic process"/>
    <property type="evidence" value="ECO:0007669"/>
    <property type="project" value="UniProtKB-ARBA"/>
</dbReference>
<keyword evidence="3" id="KW-0949">S-adenosyl-L-methionine</keyword>
<dbReference type="PANTHER" id="PTHR11746">
    <property type="entry name" value="O-METHYLTRANSFERASE"/>
    <property type="match status" value="1"/>
</dbReference>
<dbReference type="PROSITE" id="PS51683">
    <property type="entry name" value="SAM_OMT_II"/>
    <property type="match status" value="2"/>
</dbReference>
<keyword evidence="8" id="KW-1185">Reference proteome</keyword>
<feature type="domain" description="O-methyltransferase C-terminal" evidence="5">
    <location>
        <begin position="425"/>
        <end position="633"/>
    </location>
</feature>
<keyword evidence="4" id="KW-1133">Transmembrane helix</keyword>
<feature type="transmembrane region" description="Helical" evidence="4">
    <location>
        <begin position="667"/>
        <end position="688"/>
    </location>
</feature>
<name>A0AAW0JTW2_QUESU</name>
<dbReference type="GO" id="GO:0008757">
    <property type="term" value="F:S-adenosylmethionine-dependent methyltransferase activity"/>
    <property type="evidence" value="ECO:0007669"/>
    <property type="project" value="UniProtKB-ARBA"/>
</dbReference>
<proteinExistence type="predicted"/>
<dbReference type="GO" id="GO:0032259">
    <property type="term" value="P:methylation"/>
    <property type="evidence" value="ECO:0007669"/>
    <property type="project" value="UniProtKB-KW"/>
</dbReference>
<dbReference type="InterPro" id="IPR036388">
    <property type="entry name" value="WH-like_DNA-bd_sf"/>
</dbReference>
<feature type="domain" description="O-methyltransferase dimerisation" evidence="6">
    <location>
        <begin position="313"/>
        <end position="404"/>
    </location>
</feature>
<comment type="caution">
    <text evidence="7">The sequence shown here is derived from an EMBL/GenBank/DDBJ whole genome shotgun (WGS) entry which is preliminary data.</text>
</comment>
<feature type="domain" description="O-methyltransferase C-terminal" evidence="5">
    <location>
        <begin position="60"/>
        <end position="267"/>
    </location>
</feature>
<evidence type="ECO:0000256" key="2">
    <source>
        <dbReference type="ARBA" id="ARBA00022679"/>
    </source>
</evidence>
<evidence type="ECO:0000256" key="3">
    <source>
        <dbReference type="ARBA" id="ARBA00022691"/>
    </source>
</evidence>
<feature type="transmembrane region" description="Helical" evidence="4">
    <location>
        <begin position="709"/>
        <end position="730"/>
    </location>
</feature>
<dbReference type="CDD" id="cd02440">
    <property type="entry name" value="AdoMet_MTases"/>
    <property type="match status" value="1"/>
</dbReference>